<accession>A0AAE3KK83</accession>
<dbReference type="EMBL" id="JAMTCK010000021">
    <property type="protein sequence ID" value="MCP2169897.1"/>
    <property type="molecule type" value="Genomic_DNA"/>
</dbReference>
<dbReference type="InterPro" id="IPR008928">
    <property type="entry name" value="6-hairpin_glycosidase_sf"/>
</dbReference>
<feature type="compositionally biased region" description="Basic and acidic residues" evidence="1">
    <location>
        <begin position="13"/>
        <end position="26"/>
    </location>
</feature>
<dbReference type="InterPro" id="IPR054491">
    <property type="entry name" value="MGH1-like_GH"/>
</dbReference>
<dbReference type="Proteomes" id="UP001206128">
    <property type="component" value="Unassembled WGS sequence"/>
</dbReference>
<feature type="region of interest" description="Disordered" evidence="1">
    <location>
        <begin position="1"/>
        <end position="26"/>
    </location>
</feature>
<protein>
    <recommendedName>
        <fullName evidence="2">Mannosylglycerate hydrolase MGH1-like glycoside hydrolase domain-containing protein</fullName>
    </recommendedName>
</protein>
<evidence type="ECO:0000259" key="2">
    <source>
        <dbReference type="Pfam" id="PF22422"/>
    </source>
</evidence>
<feature type="domain" description="Mannosylglycerate hydrolase MGH1-like glycoside hydrolase" evidence="2">
    <location>
        <begin position="448"/>
        <end position="678"/>
    </location>
</feature>
<evidence type="ECO:0000256" key="1">
    <source>
        <dbReference type="SAM" id="MobiDB-lite"/>
    </source>
</evidence>
<dbReference type="AlphaFoldDB" id="A0AAE3KK83"/>
<gene>
    <name evidence="3" type="ORF">LX83_006783</name>
</gene>
<organism evidence="3 4">
    <name type="scientific">Goodfellowiella coeruleoviolacea</name>
    <dbReference type="NCBI Taxonomy" id="334858"/>
    <lineage>
        <taxon>Bacteria</taxon>
        <taxon>Bacillati</taxon>
        <taxon>Actinomycetota</taxon>
        <taxon>Actinomycetes</taxon>
        <taxon>Pseudonocardiales</taxon>
        <taxon>Pseudonocardiaceae</taxon>
        <taxon>Goodfellowiella</taxon>
    </lineage>
</organism>
<dbReference type="GO" id="GO:0004573">
    <property type="term" value="F:Glc3Man9GlcNAc2 oligosaccharide glucosidase activity"/>
    <property type="evidence" value="ECO:0007669"/>
    <property type="project" value="InterPro"/>
</dbReference>
<comment type="caution">
    <text evidence="3">The sequence shown here is derived from an EMBL/GenBank/DDBJ whole genome shotgun (WGS) entry which is preliminary data.</text>
</comment>
<feature type="domain" description="Mannosylglycerate hydrolase MGH1-like glycoside hydrolase" evidence="2">
    <location>
        <begin position="724"/>
        <end position="893"/>
    </location>
</feature>
<keyword evidence="4" id="KW-1185">Reference proteome</keyword>
<evidence type="ECO:0000313" key="3">
    <source>
        <dbReference type="EMBL" id="MCP2169897.1"/>
    </source>
</evidence>
<dbReference type="SUPFAM" id="SSF48208">
    <property type="entry name" value="Six-hairpin glycosidases"/>
    <property type="match status" value="1"/>
</dbReference>
<reference evidence="3" key="1">
    <citation type="submission" date="2022-06" db="EMBL/GenBank/DDBJ databases">
        <title>Genomic Encyclopedia of Archaeal and Bacterial Type Strains, Phase II (KMG-II): from individual species to whole genera.</title>
        <authorList>
            <person name="Goeker M."/>
        </authorList>
    </citation>
    <scope>NUCLEOTIDE SEQUENCE</scope>
    <source>
        <strain evidence="3">DSM 43935</strain>
    </source>
</reference>
<proteinExistence type="predicted"/>
<dbReference type="GO" id="GO:0009311">
    <property type="term" value="P:oligosaccharide metabolic process"/>
    <property type="evidence" value="ECO:0007669"/>
    <property type="project" value="InterPro"/>
</dbReference>
<sequence length="917" mass="101830">MPAGIGQTWPVSEHGHQTTAERARLADSPDLAAPWRRWGPYLSGRQWGTVREDYSASGDAWASFPFEHARSRAYRWGEDGIAGICDQHGFLNLAVAMWNGADPVLKERLFGLTNAEGNHGEDVKEYWWVLDGTPTHSWMRVLYRYPQAEFPFAELRAAAAAATRDDPEPELADTGVLAEDRFFDVVVSYAKAGPDDICVEITATNHGPEPAPLHLLPQLWFRNTWSWGRDPRRPALIASTVDGWCRFAAEHNTLGRYTLHAEGTPTLLVTDNETNEVELHGAADNPTRYTKDGIDAMVVRGATDTCQAVAAGAASLPGTKGAAWYAFHGVPPGESVTVRLRLVAGDGHPDAFGPSFAETMAARAREADEFYADLGAHLDQERRTVLRRALAGLLWTKQHYRFRIREWLAGDPAQPAAPEVRCAPDARNTRWRHLDVADVISMPDEWEYPWFAAWDLAFHTVPLALVDPVFAKGQLTLLCREWLMHPNGQLPAYEWDFGDVNPPVHAWAALRVHQAEVAAGGEPDRAFLAQVFHKLLLNFSWWVNRNDADGDNLFQGGFLGMDNVGPVDRSAPLPGDWRLEQADATAWMAAYCLHLLRIALELARHERAYEDVASKFVEHFLDIAEAATRPGPAGQGIWDDTDGFCYDLVSRPLPDGTVESQPVRVRSMVGLIPLLAQAVLEPWVCAELPGFAQRLDHLLARRPELARFVTWQRLDGGARRAWLSLLDEPKLRRVLTRMLDEAEFLSPHGIRSLSAAHRDGVEIEVAGETHRMGYEPRESRTSLFGGNSNWRGPVWFPVNALLVEALRTLEGWQAGEFQVELPTGSGQRVSAGEAADELSRRLVSLFLVGADGRRPADGKRIEASDSPLWRANITFSEYFDGDTGEGLGATHQTGWTAWVACLLSRAWPEDGIRGTGR</sequence>
<dbReference type="PANTHER" id="PTHR10412:SF10">
    <property type="entry name" value="GLYCOSYL HYDROLASE FAMILY 63 C-TERMINAL DOMAIN-CONTAINING PROTEIN"/>
    <property type="match status" value="1"/>
</dbReference>
<dbReference type="InterPro" id="IPR004888">
    <property type="entry name" value="Glycoside_hydrolase_63"/>
</dbReference>
<dbReference type="PANTHER" id="PTHR10412">
    <property type="entry name" value="MANNOSYL-OLIGOSACCHARIDE GLUCOSIDASE"/>
    <property type="match status" value="1"/>
</dbReference>
<name>A0AAE3KK83_9PSEU</name>
<evidence type="ECO:0000313" key="4">
    <source>
        <dbReference type="Proteomes" id="UP001206128"/>
    </source>
</evidence>
<dbReference type="Pfam" id="PF22422">
    <property type="entry name" value="MGH1-like_GH"/>
    <property type="match status" value="2"/>
</dbReference>
<dbReference type="InterPro" id="IPR012341">
    <property type="entry name" value="6hp_glycosidase-like_sf"/>
</dbReference>
<dbReference type="Gene3D" id="1.50.10.10">
    <property type="match status" value="2"/>
</dbReference>